<protein>
    <submittedName>
        <fullName evidence="1">Uncharacterized protein</fullName>
    </submittedName>
</protein>
<evidence type="ECO:0000313" key="2">
    <source>
        <dbReference type="Proteomes" id="UP000464441"/>
    </source>
</evidence>
<reference evidence="1 2" key="1">
    <citation type="submission" date="2019-08" db="EMBL/GenBank/DDBJ databases">
        <title>Phage resistance in multidrug-resistant Klebsiella pneumoniae ST258 evolves via diverse mutations that culminate in impaired adsorption.</title>
        <authorList>
            <person name="Hesse S.E."/>
            <person name="Rajaure M."/>
            <person name="Wall E.A."/>
            <person name="Bliskovsky V.V."/>
            <person name="Gottesman S."/>
            <person name="Adhya S."/>
        </authorList>
    </citation>
    <scope>NUCLEOTIDE SEQUENCE [LARGE SCALE GENOMIC DNA]</scope>
</reference>
<proteinExistence type="predicted"/>
<dbReference type="EMBL" id="MN395284">
    <property type="protein sequence ID" value="QHB49537.1"/>
    <property type="molecule type" value="Genomic_DNA"/>
</dbReference>
<dbReference type="Proteomes" id="UP000464441">
    <property type="component" value="Genome"/>
</dbReference>
<name>A0A6B9LPW9_9CAUD</name>
<accession>A0A6B9LPW9</accession>
<sequence>MSNLFSIAPNEDISGFITTAFETKVESFNIYNLYENVDKTRLI</sequence>
<evidence type="ECO:0000313" key="1">
    <source>
        <dbReference type="EMBL" id="QHB49537.1"/>
    </source>
</evidence>
<organism evidence="1 2">
    <name type="scientific">Klebsiella phage PhiKpNIH-6</name>
    <dbReference type="NCBI Taxonomy" id="2689112"/>
    <lineage>
        <taxon>Viruses</taxon>
        <taxon>Duplodnaviria</taxon>
        <taxon>Heunggongvirae</taxon>
        <taxon>Uroviricota</taxon>
        <taxon>Caudoviricetes</taxon>
        <taxon>Marfavirus</taxon>
        <taxon>Marfavirus F48</taxon>
    </lineage>
</organism>